<dbReference type="STRING" id="336292.SAMN05660710_02857"/>
<evidence type="ECO:0000313" key="2">
    <source>
        <dbReference type="Proteomes" id="UP000199502"/>
    </source>
</evidence>
<reference evidence="1 2" key="1">
    <citation type="submission" date="2016-10" db="EMBL/GenBank/DDBJ databases">
        <authorList>
            <person name="de Groot N.N."/>
        </authorList>
    </citation>
    <scope>NUCLEOTIDE SEQUENCE [LARGE SCALE GENOMIC DNA]</scope>
    <source>
        <strain evidence="1 2">CGMCC 1.8925</strain>
    </source>
</reference>
<protein>
    <submittedName>
        <fullName evidence="1">Uncharacterized protein</fullName>
    </submittedName>
</protein>
<accession>A0A1G5IY01</accession>
<dbReference type="Proteomes" id="UP000199502">
    <property type="component" value="Unassembled WGS sequence"/>
</dbReference>
<organism evidence="1 2">
    <name type="scientific">Paracoccus tibetensis</name>
    <dbReference type="NCBI Taxonomy" id="336292"/>
    <lineage>
        <taxon>Bacteria</taxon>
        <taxon>Pseudomonadati</taxon>
        <taxon>Pseudomonadota</taxon>
        <taxon>Alphaproteobacteria</taxon>
        <taxon>Rhodobacterales</taxon>
        <taxon>Paracoccaceae</taxon>
        <taxon>Paracoccus</taxon>
    </lineage>
</organism>
<evidence type="ECO:0000313" key="1">
    <source>
        <dbReference type="EMBL" id="SCY80897.1"/>
    </source>
</evidence>
<dbReference type="OrthoDB" id="9976725at2"/>
<dbReference type="EMBL" id="FMVT01000010">
    <property type="protein sequence ID" value="SCY80897.1"/>
    <property type="molecule type" value="Genomic_DNA"/>
</dbReference>
<dbReference type="RefSeq" id="WP_090745956.1">
    <property type="nucleotide sequence ID" value="NZ_FMVT01000010.1"/>
</dbReference>
<name>A0A1G5IY01_9RHOB</name>
<gene>
    <name evidence="1" type="ORF">SAMN05660710_02857</name>
</gene>
<proteinExistence type="predicted"/>
<dbReference type="AlphaFoldDB" id="A0A1G5IY01"/>
<sequence>MTYENKPQSRQTRKAHDTRAAKRLIAEMTVMGLDGERRPLRSPTAAKVIERGTRQLFLRGGEPFAMQISHKEAAAFFTEDVDQESRFAIAFAIDGNCRPYCTLPVEAFRAADHDGPAPSARALVEKAEQLAFRSLFNEAMGLWPHMLARDPGADA</sequence>
<keyword evidence="2" id="KW-1185">Reference proteome</keyword>